<keyword evidence="11" id="KW-1185">Reference proteome</keyword>
<name>A0A5N6RGG7_9ROSI</name>
<gene>
    <name evidence="10" type="ORF">FH972_015758</name>
</gene>
<keyword evidence="3 8" id="KW-0812">Transmembrane</keyword>
<evidence type="ECO:0000256" key="8">
    <source>
        <dbReference type="SAM" id="Phobius"/>
    </source>
</evidence>
<dbReference type="InterPro" id="IPR000109">
    <property type="entry name" value="POT_fam"/>
</dbReference>
<dbReference type="InterPro" id="IPR046347">
    <property type="entry name" value="bZIP_sf"/>
</dbReference>
<feature type="transmembrane region" description="Helical" evidence="8">
    <location>
        <begin position="747"/>
        <end position="765"/>
    </location>
</feature>
<dbReference type="InterPro" id="IPR013990">
    <property type="entry name" value="WHy-dom"/>
</dbReference>
<dbReference type="SMART" id="SM00338">
    <property type="entry name" value="BRLZ"/>
    <property type="match status" value="1"/>
</dbReference>
<feature type="transmembrane region" description="Helical" evidence="8">
    <location>
        <begin position="325"/>
        <end position="342"/>
    </location>
</feature>
<keyword evidence="6" id="KW-0175">Coiled coil</keyword>
<dbReference type="GO" id="GO:0009269">
    <property type="term" value="P:response to desiccation"/>
    <property type="evidence" value="ECO:0007669"/>
    <property type="project" value="InterPro"/>
</dbReference>
<feature type="transmembrane region" description="Helical" evidence="8">
    <location>
        <begin position="892"/>
        <end position="911"/>
    </location>
</feature>
<accession>A0A5N6RGG7</accession>
<dbReference type="PROSITE" id="PS50217">
    <property type="entry name" value="BZIP"/>
    <property type="match status" value="1"/>
</dbReference>
<keyword evidence="4 8" id="KW-1133">Transmembrane helix</keyword>
<feature type="region of interest" description="Disordered" evidence="7">
    <location>
        <begin position="562"/>
        <end position="581"/>
    </location>
</feature>
<dbReference type="SMART" id="SM00769">
    <property type="entry name" value="WHy"/>
    <property type="match status" value="2"/>
</dbReference>
<dbReference type="InterPro" id="IPR004827">
    <property type="entry name" value="bZIP"/>
</dbReference>
<feature type="transmembrane region" description="Helical" evidence="8">
    <location>
        <begin position="1078"/>
        <end position="1099"/>
    </location>
</feature>
<dbReference type="Pfam" id="PF00170">
    <property type="entry name" value="bZIP_1"/>
    <property type="match status" value="1"/>
</dbReference>
<reference evidence="10 11" key="1">
    <citation type="submission" date="2019-06" db="EMBL/GenBank/DDBJ databases">
        <title>A chromosomal-level reference genome of Carpinus fangiana (Coryloideae, Betulaceae).</title>
        <authorList>
            <person name="Yang X."/>
            <person name="Wang Z."/>
            <person name="Zhang L."/>
            <person name="Hao G."/>
            <person name="Liu J."/>
            <person name="Yang Y."/>
        </authorList>
    </citation>
    <scope>NUCLEOTIDE SEQUENCE [LARGE SCALE GENOMIC DNA]</scope>
    <source>
        <strain evidence="10">Cfa_2016G</strain>
        <tissue evidence="10">Leaf</tissue>
    </source>
</reference>
<dbReference type="AlphaFoldDB" id="A0A5N6RGG7"/>
<comment type="similarity">
    <text evidence="2">Belongs to the major facilitator superfamily. Proton-dependent oligopeptide transporter (POT/PTR) (TC 2.A.17) family.</text>
</comment>
<feature type="transmembrane region" description="Helical" evidence="8">
    <location>
        <begin position="857"/>
        <end position="880"/>
    </location>
</feature>
<dbReference type="OrthoDB" id="8904098at2759"/>
<sequence>MTTPSKADYYAPLPIQVPRSYVVLTPYYRSPNRGRCRMICTFSLLLLAAMVFLFWPSEPEMNIVRLRMKRIHIHSLPPRVDICMSVTVRVRNTDVYSMDYKMLEVVVGYRGKKLGHVRSRHGHVRARGSSYVDAELAFDGVELMADLVHFLEDLAKGTVPFDTSTKIEAQLGLLLFHVPLVKKVSCEVVVNTRNQTIARQNCNAERAKAQRGFPRMSKFRQLEAWIVHDNIRKELAGEKHMEHLLHNAKASNGNKGNWDISSSGKEMSNIVYTRPIPSQTVKRSVSAMTTPSKADYYAPLPIHVPQSYVVLTPYYPSRNRDRCRMICTFSLILLAAMVYLFWPSEPDMKIVRLRMKRIHIHTVPRVAVDISMSVTVRVRNTDVYSMDYRALEVAVGYRGKKLGHVRSEQGHVRARGSSYVDAELDFDGVELLADLVHFLSDLAKGTVPFDTVTTIEARMGLLFFHVPLLAKVSCEVLVNTVNQTIAHQNCYAELEMSLPRGAADGEATNSLPESANEQQEQQQAQMAEDATAASSSWRRLSNNSSSSSPFSRAFLSHKKSKVESSDEDLFTVPDVEAPPPMNSSGMTNLFGNNEHEKNAEIQRQIGLSGKRRRGRNPADKEYRRLKRLLRNRVSAQQARERKKVYVNELESRANEMQDRNSKLEEKISTLINENTMLRKGLNDEVGVKDSGYQPMNMKNPRQGGFRATYFIFVMMGLDNIGFVANMVSMVLYFLFIMHFDLSGSATTTTNFLGTAFLLTVVGGFISDSYMTHLNTCILFGSIQLLGYVLLIIQSHYHKLQPEPCGESTCVHGTKAFLFYASIWLVALGGGGIRGSVPTLGADQFDDKDPEERKLIATFFNWFLLSITIGASIGVTFVVYVSSHRGWDKGFSISMSCAFVGLVCLALGKPFYRVRVPGESPLLRVLQVLVVTVKNWKVDLPNSDELYELRDRKSLTNAELIPHTNQFRLLDKAAVLPEGMEARKWSVCSVTQVEEVKILTRMMPILISTIFMNTCLAQLQTFSVQQGTIMNTFIGKLNVPPASIPVIPLVFMSLLIPVYEFAFVPILRKITGHPYGITHLQRVGVGLVLSAISMGIAGIIEVKRKHEFIHHNYRISLFWLAFHYAIFGIADMFTFVGLLEFFYKEAPPSMRSLSTSFSFLSLSLGFFLSTVFVELINLVTGKLGKSKTGWLAGLDMNKNHLERFYWFLAVLSILNFANYVFWAKWYKYKTDVPIDEEMLLRSSHAGGVDQSLSASTLSFITKNQATPMNQEQEDQKKNEF</sequence>
<dbReference type="InterPro" id="IPR036259">
    <property type="entry name" value="MFS_trans_sf"/>
</dbReference>
<feature type="domain" description="BZIP" evidence="9">
    <location>
        <begin position="621"/>
        <end position="684"/>
    </location>
</feature>
<feature type="transmembrane region" description="Helical" evidence="8">
    <location>
        <begin position="1203"/>
        <end position="1221"/>
    </location>
</feature>
<evidence type="ECO:0000313" key="10">
    <source>
        <dbReference type="EMBL" id="KAE8077168.1"/>
    </source>
</evidence>
<evidence type="ECO:0000256" key="4">
    <source>
        <dbReference type="ARBA" id="ARBA00022989"/>
    </source>
</evidence>
<protein>
    <recommendedName>
        <fullName evidence="9">BZIP domain-containing protein</fullName>
    </recommendedName>
</protein>
<evidence type="ECO:0000256" key="2">
    <source>
        <dbReference type="ARBA" id="ARBA00005982"/>
    </source>
</evidence>
<feature type="region of interest" description="Disordered" evidence="7">
    <location>
        <begin position="502"/>
        <end position="551"/>
    </location>
</feature>
<dbReference type="GO" id="GO:0022857">
    <property type="term" value="F:transmembrane transporter activity"/>
    <property type="evidence" value="ECO:0007669"/>
    <property type="project" value="InterPro"/>
</dbReference>
<organism evidence="10 11">
    <name type="scientific">Carpinus fangiana</name>
    <dbReference type="NCBI Taxonomy" id="176857"/>
    <lineage>
        <taxon>Eukaryota</taxon>
        <taxon>Viridiplantae</taxon>
        <taxon>Streptophyta</taxon>
        <taxon>Embryophyta</taxon>
        <taxon>Tracheophyta</taxon>
        <taxon>Spermatophyta</taxon>
        <taxon>Magnoliopsida</taxon>
        <taxon>eudicotyledons</taxon>
        <taxon>Gunneridae</taxon>
        <taxon>Pentapetalae</taxon>
        <taxon>rosids</taxon>
        <taxon>fabids</taxon>
        <taxon>Fagales</taxon>
        <taxon>Betulaceae</taxon>
        <taxon>Carpinus</taxon>
    </lineage>
</organism>
<dbReference type="GO" id="GO:0003700">
    <property type="term" value="F:DNA-binding transcription factor activity"/>
    <property type="evidence" value="ECO:0007669"/>
    <property type="project" value="InterPro"/>
</dbReference>
<dbReference type="SUPFAM" id="SSF57959">
    <property type="entry name" value="Leucine zipper domain"/>
    <property type="match status" value="1"/>
</dbReference>
<evidence type="ECO:0000256" key="3">
    <source>
        <dbReference type="ARBA" id="ARBA00022692"/>
    </source>
</evidence>
<feature type="transmembrane region" description="Helical" evidence="8">
    <location>
        <begin position="36"/>
        <end position="55"/>
    </location>
</feature>
<feature type="transmembrane region" description="Helical" evidence="8">
    <location>
        <begin position="777"/>
        <end position="796"/>
    </location>
</feature>
<dbReference type="EMBL" id="CM017326">
    <property type="protein sequence ID" value="KAE8077168.1"/>
    <property type="molecule type" value="Genomic_DNA"/>
</dbReference>
<feature type="compositionally biased region" description="Low complexity" evidence="7">
    <location>
        <begin position="513"/>
        <end position="551"/>
    </location>
</feature>
<comment type="subcellular location">
    <subcellularLocation>
        <location evidence="1">Membrane</location>
        <topology evidence="1">Multi-pass membrane protein</topology>
    </subcellularLocation>
</comment>
<dbReference type="Gene3D" id="1.20.1250.20">
    <property type="entry name" value="MFS general substrate transporter like domains"/>
    <property type="match status" value="1"/>
</dbReference>
<feature type="transmembrane region" description="Helical" evidence="8">
    <location>
        <begin position="1154"/>
        <end position="1175"/>
    </location>
</feature>
<dbReference type="InterPro" id="IPR004864">
    <property type="entry name" value="LEA_2"/>
</dbReference>
<evidence type="ECO:0000259" key="9">
    <source>
        <dbReference type="PROSITE" id="PS50217"/>
    </source>
</evidence>
<feature type="transmembrane region" description="Helical" evidence="8">
    <location>
        <begin position="1043"/>
        <end position="1066"/>
    </location>
</feature>
<feature type="coiled-coil region" evidence="6">
    <location>
        <begin position="639"/>
        <end position="673"/>
    </location>
</feature>
<evidence type="ECO:0000256" key="1">
    <source>
        <dbReference type="ARBA" id="ARBA00004141"/>
    </source>
</evidence>
<dbReference type="Pfam" id="PF03168">
    <property type="entry name" value="LEA_2"/>
    <property type="match status" value="2"/>
</dbReference>
<dbReference type="Proteomes" id="UP000327013">
    <property type="component" value="Chromosome 6"/>
</dbReference>
<dbReference type="SUPFAM" id="SSF103473">
    <property type="entry name" value="MFS general substrate transporter"/>
    <property type="match status" value="2"/>
</dbReference>
<evidence type="ECO:0000256" key="7">
    <source>
        <dbReference type="SAM" id="MobiDB-lite"/>
    </source>
</evidence>
<dbReference type="Gene3D" id="1.20.5.490">
    <property type="entry name" value="Single helix bin"/>
    <property type="match status" value="1"/>
</dbReference>
<dbReference type="Pfam" id="PF00854">
    <property type="entry name" value="PTR2"/>
    <property type="match status" value="1"/>
</dbReference>
<evidence type="ECO:0000256" key="6">
    <source>
        <dbReference type="SAM" id="Coils"/>
    </source>
</evidence>
<feature type="transmembrane region" description="Helical" evidence="8">
    <location>
        <begin position="707"/>
        <end position="735"/>
    </location>
</feature>
<proteinExistence type="inferred from homology"/>
<evidence type="ECO:0000313" key="11">
    <source>
        <dbReference type="Proteomes" id="UP000327013"/>
    </source>
</evidence>
<feature type="transmembrane region" description="Helical" evidence="8">
    <location>
        <begin position="816"/>
        <end position="836"/>
    </location>
</feature>
<evidence type="ECO:0000256" key="5">
    <source>
        <dbReference type="ARBA" id="ARBA00023136"/>
    </source>
</evidence>
<feature type="transmembrane region" description="Helical" evidence="8">
    <location>
        <begin position="1119"/>
        <end position="1142"/>
    </location>
</feature>
<dbReference type="CDD" id="cd14704">
    <property type="entry name" value="bZIP_HY5-like"/>
    <property type="match status" value="1"/>
</dbReference>
<dbReference type="GO" id="GO:0016020">
    <property type="term" value="C:membrane"/>
    <property type="evidence" value="ECO:0007669"/>
    <property type="project" value="UniProtKB-SubCell"/>
</dbReference>
<dbReference type="PROSITE" id="PS00036">
    <property type="entry name" value="BZIP_BASIC"/>
    <property type="match status" value="1"/>
</dbReference>
<dbReference type="PANTHER" id="PTHR11654">
    <property type="entry name" value="OLIGOPEPTIDE TRANSPORTER-RELATED"/>
    <property type="match status" value="1"/>
</dbReference>
<dbReference type="SUPFAM" id="SSF117070">
    <property type="entry name" value="LEA14-like"/>
    <property type="match status" value="2"/>
</dbReference>
<keyword evidence="5 8" id="KW-0472">Membrane</keyword>